<evidence type="ECO:0000256" key="2">
    <source>
        <dbReference type="ARBA" id="ARBA00022448"/>
    </source>
</evidence>
<keyword evidence="5 6" id="KW-0472">Membrane</keyword>
<evidence type="ECO:0000313" key="9">
    <source>
        <dbReference type="Proteomes" id="UP000269573"/>
    </source>
</evidence>
<keyword evidence="3 6" id="KW-0812">Transmembrane</keyword>
<evidence type="ECO:0000256" key="4">
    <source>
        <dbReference type="ARBA" id="ARBA00022989"/>
    </source>
</evidence>
<dbReference type="GO" id="GO:0022857">
    <property type="term" value="F:transmembrane transporter activity"/>
    <property type="evidence" value="ECO:0007669"/>
    <property type="project" value="InterPro"/>
</dbReference>
<feature type="transmembrane region" description="Helical" evidence="6">
    <location>
        <begin position="306"/>
        <end position="325"/>
    </location>
</feature>
<feature type="transmembrane region" description="Helical" evidence="6">
    <location>
        <begin position="175"/>
        <end position="195"/>
    </location>
</feature>
<dbReference type="Pfam" id="PF07690">
    <property type="entry name" value="MFS_1"/>
    <property type="match status" value="1"/>
</dbReference>
<feature type="transmembrane region" description="Helical" evidence="6">
    <location>
        <begin position="365"/>
        <end position="388"/>
    </location>
</feature>
<evidence type="ECO:0000259" key="7">
    <source>
        <dbReference type="PROSITE" id="PS50850"/>
    </source>
</evidence>
<feature type="transmembrane region" description="Helical" evidence="6">
    <location>
        <begin position="56"/>
        <end position="76"/>
    </location>
</feature>
<dbReference type="InterPro" id="IPR036259">
    <property type="entry name" value="MFS_trans_sf"/>
</dbReference>
<evidence type="ECO:0000256" key="5">
    <source>
        <dbReference type="ARBA" id="ARBA00023136"/>
    </source>
</evidence>
<feature type="transmembrane region" description="Helical" evidence="6">
    <location>
        <begin position="20"/>
        <end position="44"/>
    </location>
</feature>
<dbReference type="InterPro" id="IPR050382">
    <property type="entry name" value="MFS_Na/Anion_cotransporter"/>
</dbReference>
<dbReference type="PANTHER" id="PTHR11662">
    <property type="entry name" value="SOLUTE CARRIER FAMILY 17"/>
    <property type="match status" value="1"/>
</dbReference>
<keyword evidence="2" id="KW-0813">Transport</keyword>
<reference evidence="8 9" key="1">
    <citation type="submission" date="2018-10" db="EMBL/GenBank/DDBJ databases">
        <title>Phylogenomics of Brevibacillus.</title>
        <authorList>
            <person name="Dunlap C."/>
        </authorList>
    </citation>
    <scope>NUCLEOTIDE SEQUENCE [LARGE SCALE GENOMIC DNA]</scope>
    <source>
        <strain evidence="8 9">JCM 15774</strain>
    </source>
</reference>
<dbReference type="AlphaFoldDB" id="A0A3M8D4G9"/>
<dbReference type="PROSITE" id="PS50850">
    <property type="entry name" value="MFS"/>
    <property type="match status" value="1"/>
</dbReference>
<keyword evidence="4 6" id="KW-1133">Transmembrane helix</keyword>
<gene>
    <name evidence="8" type="ORF">EDM59_20855</name>
</gene>
<evidence type="ECO:0000256" key="6">
    <source>
        <dbReference type="SAM" id="Phobius"/>
    </source>
</evidence>
<evidence type="ECO:0000256" key="1">
    <source>
        <dbReference type="ARBA" id="ARBA00004651"/>
    </source>
</evidence>
<dbReference type="InterPro" id="IPR020846">
    <property type="entry name" value="MFS_dom"/>
</dbReference>
<feature type="transmembrane region" description="Helical" evidence="6">
    <location>
        <begin position="223"/>
        <end position="246"/>
    </location>
</feature>
<feature type="transmembrane region" description="Helical" evidence="6">
    <location>
        <begin position="88"/>
        <end position="107"/>
    </location>
</feature>
<accession>A0A3M8D4G9</accession>
<dbReference type="GO" id="GO:0005886">
    <property type="term" value="C:plasma membrane"/>
    <property type="evidence" value="ECO:0007669"/>
    <property type="project" value="UniProtKB-SubCell"/>
</dbReference>
<name>A0A3M8D4G9_9BACL</name>
<dbReference type="PANTHER" id="PTHR11662:SF450">
    <property type="entry name" value="BLR1003 PROTEIN"/>
    <property type="match status" value="1"/>
</dbReference>
<dbReference type="EMBL" id="RHHU01000012">
    <property type="protein sequence ID" value="RNB82599.1"/>
    <property type="molecule type" value="Genomic_DNA"/>
</dbReference>
<feature type="domain" description="Major facilitator superfamily (MFS) profile" evidence="7">
    <location>
        <begin position="22"/>
        <end position="424"/>
    </location>
</feature>
<feature type="transmembrane region" description="Helical" evidence="6">
    <location>
        <begin position="331"/>
        <end position="353"/>
    </location>
</feature>
<organism evidence="8 9">
    <name type="scientific">Brevibacillus nitrificans</name>
    <dbReference type="NCBI Taxonomy" id="651560"/>
    <lineage>
        <taxon>Bacteria</taxon>
        <taxon>Bacillati</taxon>
        <taxon>Bacillota</taxon>
        <taxon>Bacilli</taxon>
        <taxon>Bacillales</taxon>
        <taxon>Paenibacillaceae</taxon>
        <taxon>Brevibacillus</taxon>
    </lineage>
</organism>
<comment type="caution">
    <text evidence="8">The sequence shown here is derived from an EMBL/GenBank/DDBJ whole genome shotgun (WGS) entry which is preliminary data.</text>
</comment>
<dbReference type="InterPro" id="IPR011701">
    <property type="entry name" value="MFS"/>
</dbReference>
<dbReference type="Proteomes" id="UP000269573">
    <property type="component" value="Unassembled WGS sequence"/>
</dbReference>
<feature type="transmembrane region" description="Helical" evidence="6">
    <location>
        <begin position="400"/>
        <end position="420"/>
    </location>
</feature>
<evidence type="ECO:0000313" key="8">
    <source>
        <dbReference type="EMBL" id="RNB82599.1"/>
    </source>
</evidence>
<comment type="subcellular location">
    <subcellularLocation>
        <location evidence="1">Cell membrane</location>
        <topology evidence="1">Multi-pass membrane protein</topology>
    </subcellularLocation>
</comment>
<dbReference type="Gene3D" id="1.20.1250.20">
    <property type="entry name" value="MFS general substrate transporter like domains"/>
    <property type="match status" value="2"/>
</dbReference>
<protein>
    <submittedName>
        <fullName evidence="8">MFS transporter</fullName>
    </submittedName>
</protein>
<keyword evidence="9" id="KW-1185">Reference proteome</keyword>
<sequence>MITMEEMKAHTSSKITKSGWATIGFLFFLAIINVADKSIIGLASVPIMKELGLTPAQWGLVGSAFFWFFSLSAVLVGALSDYVGTKKVIAVISSIWAVVQFATVFVASFPFLLVTRIILGAGEGPTYGLSMAMASKCLPKDKIGTGLTLVSVGNTVGAAVAAPVLLFFITSYSWHVAFIFMGAIGVVWTLLWIFFAKDRPSEAEAEVAAPKPEKAISVPWSEFLPLLLSKNFLLISLCAFASYWFFSLELSWFPNYFEKVRGMDGNMLKIAIMLPWITTTISQLFFSNISDRLYQKTRNVVKSRVLIVGPMVVIAAISYYLTTIVSSNTAAVALLCLATAFRSIILVLGPAILTDTFAPKHYGKAQGSFTAIYYLAGIIAPFVTGLIVQNAASPAEGFHTAFHVGSVIMIVLGLLFWFGVRPKKNSSSLFTNVNNDI</sequence>
<feature type="transmembrane region" description="Helical" evidence="6">
    <location>
        <begin position="146"/>
        <end position="169"/>
    </location>
</feature>
<dbReference type="SUPFAM" id="SSF103473">
    <property type="entry name" value="MFS general substrate transporter"/>
    <property type="match status" value="1"/>
</dbReference>
<proteinExistence type="predicted"/>
<evidence type="ECO:0000256" key="3">
    <source>
        <dbReference type="ARBA" id="ARBA00022692"/>
    </source>
</evidence>